<dbReference type="Proteomes" id="UP000093000">
    <property type="component" value="Unassembled WGS sequence"/>
</dbReference>
<comment type="caution">
    <text evidence="1">The sequence shown here is derived from an EMBL/GenBank/DDBJ whole genome shotgun (WGS) entry which is preliminary data.</text>
</comment>
<dbReference type="STRING" id="101091.A0A1C7MTS7"/>
<proteinExistence type="predicted"/>
<organism evidence="1 2">
    <name type="scientific">Choanephora cucurbitarum</name>
    <dbReference type="NCBI Taxonomy" id="101091"/>
    <lineage>
        <taxon>Eukaryota</taxon>
        <taxon>Fungi</taxon>
        <taxon>Fungi incertae sedis</taxon>
        <taxon>Mucoromycota</taxon>
        <taxon>Mucoromycotina</taxon>
        <taxon>Mucoromycetes</taxon>
        <taxon>Mucorales</taxon>
        <taxon>Mucorineae</taxon>
        <taxon>Choanephoraceae</taxon>
        <taxon>Choanephoroideae</taxon>
        <taxon>Choanephora</taxon>
    </lineage>
</organism>
<keyword evidence="2" id="KW-1185">Reference proteome</keyword>
<reference evidence="1 2" key="1">
    <citation type="submission" date="2016-03" db="EMBL/GenBank/DDBJ databases">
        <title>Choanephora cucurbitarum.</title>
        <authorList>
            <person name="Min B."/>
            <person name="Park H."/>
            <person name="Park J.-H."/>
            <person name="Shin H.-D."/>
            <person name="Choi I.-G."/>
        </authorList>
    </citation>
    <scope>NUCLEOTIDE SEQUENCE [LARGE SCALE GENOMIC DNA]</scope>
    <source>
        <strain evidence="1 2">KUS-F28377</strain>
    </source>
</reference>
<evidence type="ECO:0000313" key="1">
    <source>
        <dbReference type="EMBL" id="OBZ80228.1"/>
    </source>
</evidence>
<dbReference type="AlphaFoldDB" id="A0A1C7MTS7"/>
<gene>
    <name evidence="1" type="ORF">A0J61_11723</name>
</gene>
<dbReference type="InParanoid" id="A0A1C7MTS7"/>
<dbReference type="EMBL" id="LUGH01002386">
    <property type="protein sequence ID" value="OBZ80228.1"/>
    <property type="molecule type" value="Genomic_DNA"/>
</dbReference>
<accession>A0A1C7MTS7</accession>
<evidence type="ECO:0000313" key="2">
    <source>
        <dbReference type="Proteomes" id="UP000093000"/>
    </source>
</evidence>
<protein>
    <submittedName>
        <fullName evidence="1">Uncharacterized protein</fullName>
    </submittedName>
</protein>
<name>A0A1C7MTS7_9FUNG</name>
<sequence>MYDSMLPSSLGAHDDFLDYTGDYTGDMTQLWSKFKVQDLEVDTYLFGVPLNKFVWAFRRHYSRCMIRVRSSNIKEIKLAARMLSNRLVYQSRYYRSYKKLLKRANTLVMFLAMESGQNCASWYVSEVITYFIHSYHGSSKFLALISVAESSTLDEYGVPSVTLFSEDSPQEKYMVCGVEDVTNIVGFVRYNENILQHKLIWPDAMYHKMLDNLKKGELGNINL</sequence>